<dbReference type="CDD" id="cd07042">
    <property type="entry name" value="STAS_SulP_like_sulfate_transporter"/>
    <property type="match status" value="1"/>
</dbReference>
<dbReference type="InterPro" id="IPR036513">
    <property type="entry name" value="STAS_dom_sf"/>
</dbReference>
<keyword evidence="3 6" id="KW-1133">Transmembrane helix</keyword>
<gene>
    <name evidence="9" type="primary">slc26a6l1</name>
</gene>
<dbReference type="PANTHER" id="PTHR11814">
    <property type="entry name" value="SULFATE TRANSPORTER"/>
    <property type="match status" value="1"/>
</dbReference>
<dbReference type="RefSeq" id="XP_028262254.1">
    <property type="nucleotide sequence ID" value="XM_028406453.1"/>
</dbReference>
<reference evidence="9" key="1">
    <citation type="submission" date="2025-08" db="UniProtKB">
        <authorList>
            <consortium name="RefSeq"/>
        </authorList>
    </citation>
    <scope>IDENTIFICATION</scope>
</reference>
<dbReference type="SUPFAM" id="SSF52091">
    <property type="entry name" value="SpoIIaa-like"/>
    <property type="match status" value="1"/>
</dbReference>
<evidence type="ECO:0000256" key="3">
    <source>
        <dbReference type="ARBA" id="ARBA00022989"/>
    </source>
</evidence>
<dbReference type="GeneID" id="114436270"/>
<dbReference type="Pfam" id="PF00916">
    <property type="entry name" value="Sulfate_transp"/>
    <property type="match status" value="1"/>
</dbReference>
<protein>
    <submittedName>
        <fullName evidence="9">Solute carrier family 26 member 6, like 1</fullName>
    </submittedName>
</protein>
<dbReference type="GO" id="GO:0016020">
    <property type="term" value="C:membrane"/>
    <property type="evidence" value="ECO:0007669"/>
    <property type="project" value="UniProtKB-SubCell"/>
</dbReference>
<dbReference type="InterPro" id="IPR011547">
    <property type="entry name" value="SLC26A/SulP_dom"/>
</dbReference>
<evidence type="ECO:0000256" key="2">
    <source>
        <dbReference type="ARBA" id="ARBA00022692"/>
    </source>
</evidence>
<feature type="transmembrane region" description="Helical" evidence="6">
    <location>
        <begin position="472"/>
        <end position="500"/>
    </location>
</feature>
<dbReference type="AlphaFoldDB" id="A0A6P7INX1"/>
<dbReference type="CTD" id="559448"/>
<dbReference type="Gene3D" id="3.30.750.24">
    <property type="entry name" value="STAS domain"/>
    <property type="match status" value="1"/>
</dbReference>
<accession>A0A6P7INX1</accession>
<name>A0A6P7INX1_9TELE</name>
<feature type="compositionally biased region" description="Basic residues" evidence="5">
    <location>
        <begin position="579"/>
        <end position="598"/>
    </location>
</feature>
<dbReference type="OrthoDB" id="288203at2759"/>
<dbReference type="InterPro" id="IPR002645">
    <property type="entry name" value="STAS_dom"/>
</dbReference>
<evidence type="ECO:0000256" key="1">
    <source>
        <dbReference type="ARBA" id="ARBA00004141"/>
    </source>
</evidence>
<evidence type="ECO:0000256" key="5">
    <source>
        <dbReference type="SAM" id="MobiDB-lite"/>
    </source>
</evidence>
<organism evidence="8 9">
    <name type="scientific">Parambassis ranga</name>
    <name type="common">Indian glassy fish</name>
    <dbReference type="NCBI Taxonomy" id="210632"/>
    <lineage>
        <taxon>Eukaryota</taxon>
        <taxon>Metazoa</taxon>
        <taxon>Chordata</taxon>
        <taxon>Craniata</taxon>
        <taxon>Vertebrata</taxon>
        <taxon>Euteleostomi</taxon>
        <taxon>Actinopterygii</taxon>
        <taxon>Neopterygii</taxon>
        <taxon>Teleostei</taxon>
        <taxon>Neoteleostei</taxon>
        <taxon>Acanthomorphata</taxon>
        <taxon>Ovalentaria</taxon>
        <taxon>Ambassidae</taxon>
        <taxon>Parambassis</taxon>
    </lineage>
</organism>
<dbReference type="Proteomes" id="UP000515145">
    <property type="component" value="Chromosome 5"/>
</dbReference>
<evidence type="ECO:0000256" key="6">
    <source>
        <dbReference type="SAM" id="Phobius"/>
    </source>
</evidence>
<feature type="region of interest" description="Disordered" evidence="5">
    <location>
        <begin position="574"/>
        <end position="608"/>
    </location>
</feature>
<evidence type="ECO:0000256" key="4">
    <source>
        <dbReference type="ARBA" id="ARBA00023136"/>
    </source>
</evidence>
<evidence type="ECO:0000313" key="8">
    <source>
        <dbReference type="Proteomes" id="UP000515145"/>
    </source>
</evidence>
<keyword evidence="8" id="KW-1185">Reference proteome</keyword>
<keyword evidence="4 6" id="KW-0472">Membrane</keyword>
<dbReference type="Pfam" id="PF01740">
    <property type="entry name" value="STAS"/>
    <property type="match status" value="1"/>
</dbReference>
<sequence>MDSTHRYGKYRVEREVLDEERLEEVTQRKTHFDVHPSLTESLKDSLRCTVPKLKQTVVSNLPVLYWLPKYSVWEYGMSDLIAGISVGIMHLPQGMAYALLASLPPVFGLYSSLYPALIYFFFGTSRHISVGTFTVLSIMVASLTERLAPDELFLKTNGTNVTANVDILARDSYRVQVAAATTVLGGLIQVLLGVVKFGFVGTYLCEPLVRAYMTAAALHAVVAQLKNILGVSPARFSGPLSLVYTLKDVCSLLPQTRLPTLLVSAVTMVLLFAAKELNSYLSPKLPVPIPVELLTIVAGTFISSYAQLNSNYSISVVGEIPSGLSPPRLPDVRIFGEVIGDAFALAVVGYAVSVSLGKTFALKHGYKVDSNQELVALGLSNTVGGFFQCFSVSASMSRSLIQETTGGKTQIAGVVSSLIVLVTILKLGPLFQELPKAVLASIVFVNLKGMFKQYSDIVTLWRSSKIDLVVWVVTWVSTLLLNLDLGLAASITFALFTVIFRTQQPTYSVLGNVPGTDLYVDIETHREAREIPGITIFRSSATVYFANAELYLEALKAKSGLDISKMIIYKRRQEAKQERRQKRAEKRAKRQAKRKRQTQKTAKQQSGLPVFSVEEEVGCWRDRCTEGTENEEEGWTERENETVFVIPTTPQTPGSNSRWEYLKGGDADCTSLGWVSELQDGDTTTLGSSSEDTLSHDLERVSLGSLGKWTWDIHSIILDLSTANFIDTVAIKTMKNIFQDFSEIDVDIYMAGCQACVVEQLELGKFFSDTITKRRLFASVHDAVLYCLNNRGATSFPRYETSLDIHSNTKL</sequence>
<feature type="domain" description="STAS" evidence="7">
    <location>
        <begin position="524"/>
        <end position="787"/>
    </location>
</feature>
<evidence type="ECO:0000313" key="9">
    <source>
        <dbReference type="RefSeq" id="XP_028262254.1"/>
    </source>
</evidence>
<dbReference type="InParanoid" id="A0A6P7INX1"/>
<dbReference type="InterPro" id="IPR018045">
    <property type="entry name" value="S04_transporter_CS"/>
</dbReference>
<feature type="transmembrane region" description="Helical" evidence="6">
    <location>
        <begin position="177"/>
        <end position="199"/>
    </location>
</feature>
<dbReference type="InterPro" id="IPR001902">
    <property type="entry name" value="SLC26A/SulP_fam"/>
</dbReference>
<dbReference type="PROSITE" id="PS01130">
    <property type="entry name" value="SLC26A"/>
    <property type="match status" value="1"/>
</dbReference>
<feature type="transmembrane region" description="Helical" evidence="6">
    <location>
        <begin position="97"/>
        <end position="122"/>
    </location>
</feature>
<dbReference type="NCBIfam" id="TIGR00815">
    <property type="entry name" value="sulP"/>
    <property type="match status" value="1"/>
</dbReference>
<evidence type="ECO:0000259" key="7">
    <source>
        <dbReference type="PROSITE" id="PS50801"/>
    </source>
</evidence>
<keyword evidence="2 6" id="KW-0812">Transmembrane</keyword>
<dbReference type="GO" id="GO:0008271">
    <property type="term" value="F:secondary active sulfate transmembrane transporter activity"/>
    <property type="evidence" value="ECO:0007669"/>
    <property type="project" value="InterPro"/>
</dbReference>
<comment type="subcellular location">
    <subcellularLocation>
        <location evidence="1">Membrane</location>
        <topology evidence="1">Multi-pass membrane protein</topology>
    </subcellularLocation>
</comment>
<dbReference type="PROSITE" id="PS50801">
    <property type="entry name" value="STAS"/>
    <property type="match status" value="1"/>
</dbReference>
<proteinExistence type="predicted"/>